<accession>A0A9X8RAV1</accession>
<dbReference type="EMBL" id="FTMX01000005">
    <property type="protein sequence ID" value="SIR67991.1"/>
    <property type="molecule type" value="Genomic_DNA"/>
</dbReference>
<protein>
    <submittedName>
        <fullName evidence="1">Uncharacterized protein</fullName>
    </submittedName>
</protein>
<evidence type="ECO:0000313" key="2">
    <source>
        <dbReference type="Proteomes" id="UP000185829"/>
    </source>
</evidence>
<proteinExistence type="predicted"/>
<organism evidence="1 2">
    <name type="scientific">Peribacillus simplex</name>
    <dbReference type="NCBI Taxonomy" id="1478"/>
    <lineage>
        <taxon>Bacteria</taxon>
        <taxon>Bacillati</taxon>
        <taxon>Bacillota</taxon>
        <taxon>Bacilli</taxon>
        <taxon>Bacillales</taxon>
        <taxon>Bacillaceae</taxon>
        <taxon>Peribacillus</taxon>
    </lineage>
</organism>
<dbReference type="Proteomes" id="UP000185829">
    <property type="component" value="Unassembled WGS sequence"/>
</dbReference>
<name>A0A9X8RAV1_9BACI</name>
<sequence length="34" mass="3771">MRKMIPVQYGFLGNIVNVNVNANAKRTSAVTINH</sequence>
<gene>
    <name evidence="1" type="ORF">SAMN05878482_1057</name>
</gene>
<comment type="caution">
    <text evidence="1">The sequence shown here is derived from an EMBL/GenBank/DDBJ whole genome shotgun (WGS) entry which is preliminary data.</text>
</comment>
<evidence type="ECO:0000313" key="1">
    <source>
        <dbReference type="EMBL" id="SIR67991.1"/>
    </source>
</evidence>
<reference evidence="1 2" key="1">
    <citation type="submission" date="2017-01" db="EMBL/GenBank/DDBJ databases">
        <authorList>
            <person name="Varghese N."/>
            <person name="Submissions S."/>
        </authorList>
    </citation>
    <scope>NUCLEOTIDE SEQUENCE [LARGE SCALE GENOMIC DNA]</scope>
    <source>
        <strain evidence="1 2">RUG2-6</strain>
    </source>
</reference>
<dbReference type="AlphaFoldDB" id="A0A9X8RAV1"/>